<name>A0A848GQJ6_9BACT</name>
<dbReference type="RefSeq" id="WP_169227357.1">
    <property type="nucleotide sequence ID" value="NZ_JABBGC010000003.1"/>
</dbReference>
<dbReference type="EMBL" id="JABBGC010000003">
    <property type="protein sequence ID" value="NML40247.1"/>
    <property type="molecule type" value="Genomic_DNA"/>
</dbReference>
<keyword evidence="2" id="KW-1185">Reference proteome</keyword>
<dbReference type="AlphaFoldDB" id="A0A848GQJ6"/>
<organism evidence="1 2">
    <name type="scientific">Chitinophaga fulva</name>
    <dbReference type="NCBI Taxonomy" id="2728842"/>
    <lineage>
        <taxon>Bacteria</taxon>
        <taxon>Pseudomonadati</taxon>
        <taxon>Bacteroidota</taxon>
        <taxon>Chitinophagia</taxon>
        <taxon>Chitinophagales</taxon>
        <taxon>Chitinophagaceae</taxon>
        <taxon>Chitinophaga</taxon>
    </lineage>
</organism>
<dbReference type="SUPFAM" id="SSF51126">
    <property type="entry name" value="Pectin lyase-like"/>
    <property type="match status" value="1"/>
</dbReference>
<evidence type="ECO:0000313" key="2">
    <source>
        <dbReference type="Proteomes" id="UP000583266"/>
    </source>
</evidence>
<dbReference type="Proteomes" id="UP000583266">
    <property type="component" value="Unassembled WGS sequence"/>
</dbReference>
<sequence length="465" mass="49469">MRKIFIPAIMILTVLVFMTGCKKWADDQADIYEFKPAPGQAVSDAAPLCGSIKGVMLSGKTYTIGCDVYVNGGDTLLIEPGVTINVTNNAGIAVRGILVSLGTKANPVTMTVPGLLKDNTPGLAYAADSAHSSNRLWKGIACDTSCPMLVLKWTHIEFAGSSYGKTFGPAVQQKSTTSFNLLFQNPNGAFIMEDSWIWGGTDDCIRVSNGRIHIFRNTFEKCGGTGGDIVNVKGGTTGTMAYNFFIGSAYNGQKASNKGQPIGAPQTNVVMYNSTFVNGGRGVVPGQRGSTTNFEEGARGAFYNNVAVNCRVGYRVVNNPAADTANLSYGNNYQYADSLVIANNFFTSGTVCTRPQPTDLPNPASYLPANFDYTNPKYDGTPVVQKLNPMFVNYPLPSPYSPWGLTSIGTYNFHIQPGSPLVGKGYTGVHPLVTVPLASVYGASEVTPPGVDLGCFQVNGSGNQH</sequence>
<comment type="caution">
    <text evidence="1">The sequence shown here is derived from an EMBL/GenBank/DDBJ whole genome shotgun (WGS) entry which is preliminary data.</text>
</comment>
<protein>
    <recommendedName>
        <fullName evidence="3">Right handed beta helix region</fullName>
    </recommendedName>
</protein>
<evidence type="ECO:0008006" key="3">
    <source>
        <dbReference type="Google" id="ProtNLM"/>
    </source>
</evidence>
<dbReference type="InterPro" id="IPR011050">
    <property type="entry name" value="Pectin_lyase_fold/virulence"/>
</dbReference>
<accession>A0A848GQJ6</accession>
<evidence type="ECO:0000313" key="1">
    <source>
        <dbReference type="EMBL" id="NML40247.1"/>
    </source>
</evidence>
<dbReference type="PROSITE" id="PS51257">
    <property type="entry name" value="PROKAR_LIPOPROTEIN"/>
    <property type="match status" value="1"/>
</dbReference>
<reference evidence="1 2" key="1">
    <citation type="submission" date="2020-04" db="EMBL/GenBank/DDBJ databases">
        <title>Chitinophaga sp. G-6-1-13 sp. nov., isolated from soil.</title>
        <authorList>
            <person name="Dahal R.H."/>
            <person name="Chaudhary D.K."/>
        </authorList>
    </citation>
    <scope>NUCLEOTIDE SEQUENCE [LARGE SCALE GENOMIC DNA]</scope>
    <source>
        <strain evidence="1 2">G-6-1-13</strain>
    </source>
</reference>
<gene>
    <name evidence="1" type="ORF">HHL17_23810</name>
</gene>
<proteinExistence type="predicted"/>